<name>A0A916J295_9PROT</name>
<accession>A0A916J295</accession>
<organism evidence="1 2">
    <name type="scientific">Georgfuchsia toluolica</name>
    <dbReference type="NCBI Taxonomy" id="424218"/>
    <lineage>
        <taxon>Bacteria</taxon>
        <taxon>Pseudomonadati</taxon>
        <taxon>Pseudomonadota</taxon>
        <taxon>Betaproteobacteria</taxon>
        <taxon>Nitrosomonadales</taxon>
        <taxon>Sterolibacteriaceae</taxon>
        <taxon>Georgfuchsia</taxon>
    </lineage>
</organism>
<comment type="caution">
    <text evidence="1">The sequence shown here is derived from an EMBL/GenBank/DDBJ whole genome shotgun (WGS) entry which is preliminary data.</text>
</comment>
<reference evidence="1" key="1">
    <citation type="submission" date="2021-04" db="EMBL/GenBank/DDBJ databases">
        <authorList>
            <person name="Hornung B."/>
        </authorList>
    </citation>
    <scope>NUCLEOTIDE SEQUENCE</scope>
    <source>
        <strain evidence="1">G5G6</strain>
    </source>
</reference>
<dbReference type="InterPro" id="IPR029058">
    <property type="entry name" value="AB_hydrolase_fold"/>
</dbReference>
<keyword evidence="2" id="KW-1185">Reference proteome</keyword>
<dbReference type="RefSeq" id="WP_220634712.1">
    <property type="nucleotide sequence ID" value="NZ_CAJQUM010000001.1"/>
</dbReference>
<dbReference type="Gene3D" id="3.40.50.1820">
    <property type="entry name" value="alpha/beta hydrolase"/>
    <property type="match status" value="1"/>
</dbReference>
<proteinExistence type="predicted"/>
<dbReference type="AlphaFoldDB" id="A0A916J295"/>
<dbReference type="EMBL" id="CAJQUM010000001">
    <property type="protein sequence ID" value="CAG4882657.1"/>
    <property type="molecule type" value="Genomic_DNA"/>
</dbReference>
<dbReference type="Proteomes" id="UP000742786">
    <property type="component" value="Unassembled WGS sequence"/>
</dbReference>
<sequence length="273" mass="29067">MSPKTNKGVVIASTALLATWAGILATLLVKQDTLAFPGSRTLVPPTSDALHNADARLLSVLADDGRSIQCFTVGAHESKNILLAFPGNGGDALEYATRLREELLSYAPAASFCVIAPHYRGYGATGGQVSGPAMALDAQVLARTLQPRAIFGRSFGAGMAALAATAYPVPALVVSPWDSLTKVAHDYSHGIAPLRILKRFFRHGIDVDSAVGQAASPIRCLVFAHDVVIRKERSRAFFEAWSGPKTWVELTGEHEDDIRLSSADAEFLLSTLA</sequence>
<gene>
    <name evidence="1" type="ORF">GTOL_10539</name>
</gene>
<evidence type="ECO:0000313" key="1">
    <source>
        <dbReference type="EMBL" id="CAG4882657.1"/>
    </source>
</evidence>
<evidence type="ECO:0008006" key="3">
    <source>
        <dbReference type="Google" id="ProtNLM"/>
    </source>
</evidence>
<dbReference type="SUPFAM" id="SSF53474">
    <property type="entry name" value="alpha/beta-Hydrolases"/>
    <property type="match status" value="1"/>
</dbReference>
<evidence type="ECO:0000313" key="2">
    <source>
        <dbReference type="Proteomes" id="UP000742786"/>
    </source>
</evidence>
<protein>
    <recommendedName>
        <fullName evidence="3">Alpha/beta hydrolase</fullName>
    </recommendedName>
</protein>